<dbReference type="AlphaFoldDB" id="A0A0C9VTN1"/>
<keyword evidence="3" id="KW-1185">Reference proteome</keyword>
<dbReference type="HOGENOM" id="CLU_1845369_0_0_1"/>
<dbReference type="Proteomes" id="UP000053820">
    <property type="component" value="Unassembled WGS sequence"/>
</dbReference>
<evidence type="ECO:0000313" key="3">
    <source>
        <dbReference type="Proteomes" id="UP000053820"/>
    </source>
</evidence>
<evidence type="ECO:0000313" key="2">
    <source>
        <dbReference type="EMBL" id="KIJ61365.1"/>
    </source>
</evidence>
<organism evidence="2 3">
    <name type="scientific">Hydnomerulius pinastri MD-312</name>
    <dbReference type="NCBI Taxonomy" id="994086"/>
    <lineage>
        <taxon>Eukaryota</taxon>
        <taxon>Fungi</taxon>
        <taxon>Dikarya</taxon>
        <taxon>Basidiomycota</taxon>
        <taxon>Agaricomycotina</taxon>
        <taxon>Agaricomycetes</taxon>
        <taxon>Agaricomycetidae</taxon>
        <taxon>Boletales</taxon>
        <taxon>Boletales incertae sedis</taxon>
        <taxon>Leucogyrophana</taxon>
    </lineage>
</organism>
<protein>
    <submittedName>
        <fullName evidence="2">Uncharacterized protein</fullName>
    </submittedName>
</protein>
<evidence type="ECO:0000256" key="1">
    <source>
        <dbReference type="SAM" id="MobiDB-lite"/>
    </source>
</evidence>
<sequence>MSTSNNTNKGKSVPPVDNLTWWMDTALAENDSDDKALAARKFQECQQHRAEKKAIDGLTQELKEMRQEYQEQGKWVVATINNLQHRLDPEYVAGSEEELDLEVPKKKMAEASVELGELRKEAEAAVEEPEDEESDDDEV</sequence>
<reference evidence="2 3" key="1">
    <citation type="submission" date="2014-04" db="EMBL/GenBank/DDBJ databases">
        <title>Evolutionary Origins and Diversification of the Mycorrhizal Mutualists.</title>
        <authorList>
            <consortium name="DOE Joint Genome Institute"/>
            <consortium name="Mycorrhizal Genomics Consortium"/>
            <person name="Kohler A."/>
            <person name="Kuo A."/>
            <person name="Nagy L.G."/>
            <person name="Floudas D."/>
            <person name="Copeland A."/>
            <person name="Barry K.W."/>
            <person name="Cichocki N."/>
            <person name="Veneault-Fourrey C."/>
            <person name="LaButti K."/>
            <person name="Lindquist E.A."/>
            <person name="Lipzen A."/>
            <person name="Lundell T."/>
            <person name="Morin E."/>
            <person name="Murat C."/>
            <person name="Riley R."/>
            <person name="Ohm R."/>
            <person name="Sun H."/>
            <person name="Tunlid A."/>
            <person name="Henrissat B."/>
            <person name="Grigoriev I.V."/>
            <person name="Hibbett D.S."/>
            <person name="Martin F."/>
        </authorList>
    </citation>
    <scope>NUCLEOTIDE SEQUENCE [LARGE SCALE GENOMIC DNA]</scope>
    <source>
        <strain evidence="2 3">MD-312</strain>
    </source>
</reference>
<feature type="region of interest" description="Disordered" evidence="1">
    <location>
        <begin position="114"/>
        <end position="139"/>
    </location>
</feature>
<dbReference type="EMBL" id="KN839863">
    <property type="protein sequence ID" value="KIJ61365.1"/>
    <property type="molecule type" value="Genomic_DNA"/>
</dbReference>
<name>A0A0C9VTN1_9AGAM</name>
<gene>
    <name evidence="2" type="ORF">HYDPIDRAFT_31448</name>
</gene>
<accession>A0A0C9VTN1</accession>
<feature type="compositionally biased region" description="Acidic residues" evidence="1">
    <location>
        <begin position="124"/>
        <end position="139"/>
    </location>
</feature>
<proteinExistence type="predicted"/>